<dbReference type="InterPro" id="IPR043366">
    <property type="entry name" value="HECTD4"/>
</dbReference>
<proteinExistence type="predicted"/>
<evidence type="ECO:0000259" key="4">
    <source>
        <dbReference type="PROSITE" id="PS50237"/>
    </source>
</evidence>
<dbReference type="AlphaFoldDB" id="Q4T645"/>
<reference evidence="5" key="2">
    <citation type="submission" date="2004-02" db="EMBL/GenBank/DDBJ databases">
        <authorList>
            <consortium name="Genoscope"/>
            <consortium name="Whitehead Institute Centre for Genome Research"/>
        </authorList>
    </citation>
    <scope>NUCLEOTIDE SEQUENCE</scope>
</reference>
<gene>
    <name evidence="5" type="ORF">GSTENG00006486001</name>
</gene>
<evidence type="ECO:0000256" key="2">
    <source>
        <dbReference type="ARBA" id="ARBA00022786"/>
    </source>
</evidence>
<dbReference type="Pfam" id="PF00632">
    <property type="entry name" value="HECT"/>
    <property type="match status" value="1"/>
</dbReference>
<sequence length="34" mass="4050">TCMFMVKLPQYTSLDVMLEKLRYAIHYREDPLSG</sequence>
<dbReference type="EMBL" id="CAAE01008936">
    <property type="protein sequence ID" value="CAF91637.1"/>
    <property type="molecule type" value="Genomic_DNA"/>
</dbReference>
<protein>
    <submittedName>
        <fullName evidence="5">(spotted green pufferfish) hypothetical protein</fullName>
    </submittedName>
</protein>
<dbReference type="PANTHER" id="PTHR46435:SF1">
    <property type="entry name" value="E3 UBIQUITIN-PROTEIN LIGASE HECTD4-RELATED"/>
    <property type="match status" value="1"/>
</dbReference>
<keyword evidence="1" id="KW-0808">Transferase</keyword>
<name>Q4T645_TETNG</name>
<reference evidence="5" key="1">
    <citation type="journal article" date="2004" name="Nature">
        <title>Genome duplication in the teleost fish Tetraodon nigroviridis reveals the early vertebrate proto-karyotype.</title>
        <authorList>
            <person name="Jaillon O."/>
            <person name="Aury J.-M."/>
            <person name="Brunet F."/>
            <person name="Petit J.-L."/>
            <person name="Stange-Thomann N."/>
            <person name="Mauceli E."/>
            <person name="Bouneau L."/>
            <person name="Fischer C."/>
            <person name="Ozouf-Costaz C."/>
            <person name="Bernot A."/>
            <person name="Nicaud S."/>
            <person name="Jaffe D."/>
            <person name="Fisher S."/>
            <person name="Lutfalla G."/>
            <person name="Dossat C."/>
            <person name="Segurens B."/>
            <person name="Dasilva C."/>
            <person name="Salanoubat M."/>
            <person name="Levy M."/>
            <person name="Boudet N."/>
            <person name="Castellano S."/>
            <person name="Anthouard V."/>
            <person name="Jubin C."/>
            <person name="Castelli V."/>
            <person name="Katinka M."/>
            <person name="Vacherie B."/>
            <person name="Biemont C."/>
            <person name="Skalli Z."/>
            <person name="Cattolico L."/>
            <person name="Poulain J."/>
            <person name="De Berardinis V."/>
            <person name="Cruaud C."/>
            <person name="Duprat S."/>
            <person name="Brottier P."/>
            <person name="Coutanceau J.-P."/>
            <person name="Gouzy J."/>
            <person name="Parra G."/>
            <person name="Lardier G."/>
            <person name="Chapple C."/>
            <person name="McKernan K.J."/>
            <person name="McEwan P."/>
            <person name="Bosak S."/>
            <person name="Kellis M."/>
            <person name="Volff J.-N."/>
            <person name="Guigo R."/>
            <person name="Zody M.C."/>
            <person name="Mesirov J."/>
            <person name="Lindblad-Toh K."/>
            <person name="Birren B."/>
            <person name="Nusbaum C."/>
            <person name="Kahn D."/>
            <person name="Robinson-Rechavi M."/>
            <person name="Laudet V."/>
            <person name="Schachter V."/>
            <person name="Quetier F."/>
            <person name="Saurin W."/>
            <person name="Scarpelli C."/>
            <person name="Wincker P."/>
            <person name="Lander E.S."/>
            <person name="Weissenbach J."/>
            <person name="Roest Crollius H."/>
        </authorList>
    </citation>
    <scope>NUCLEOTIDE SEQUENCE [LARGE SCALE GENOMIC DNA]</scope>
</reference>
<dbReference type="InterPro" id="IPR035983">
    <property type="entry name" value="Hect_E3_ubiquitin_ligase"/>
</dbReference>
<evidence type="ECO:0000313" key="5">
    <source>
        <dbReference type="EMBL" id="CAF91637.1"/>
    </source>
</evidence>
<feature type="active site" description="Glycyl thioester intermediate" evidence="3">
    <location>
        <position position="2"/>
    </location>
</feature>
<dbReference type="Gene3D" id="3.30.2410.10">
    <property type="entry name" value="Hect, E3 ligase catalytic domain"/>
    <property type="match status" value="1"/>
</dbReference>
<dbReference type="InterPro" id="IPR000569">
    <property type="entry name" value="HECT_dom"/>
</dbReference>
<evidence type="ECO:0000256" key="3">
    <source>
        <dbReference type="PROSITE-ProRule" id="PRU00104"/>
    </source>
</evidence>
<keyword evidence="2 3" id="KW-0833">Ubl conjugation pathway</keyword>
<dbReference type="PROSITE" id="PS50237">
    <property type="entry name" value="HECT"/>
    <property type="match status" value="1"/>
</dbReference>
<dbReference type="SUPFAM" id="SSF56204">
    <property type="entry name" value="Hect, E3 ligase catalytic domain"/>
    <property type="match status" value="1"/>
</dbReference>
<dbReference type="GO" id="GO:0042593">
    <property type="term" value="P:glucose homeostasis"/>
    <property type="evidence" value="ECO:0007669"/>
    <property type="project" value="TreeGrafter"/>
</dbReference>
<comment type="caution">
    <text evidence="5">The sequence shown here is derived from an EMBL/GenBank/DDBJ whole genome shotgun (WGS) entry which is preliminary data.</text>
</comment>
<dbReference type="OrthoDB" id="8068875at2759"/>
<accession>Q4T645</accession>
<feature type="domain" description="HECT" evidence="4">
    <location>
        <begin position="1"/>
        <end position="34"/>
    </location>
</feature>
<dbReference type="KEGG" id="tng:GSTEN00006486G001"/>
<evidence type="ECO:0000256" key="1">
    <source>
        <dbReference type="ARBA" id="ARBA00022679"/>
    </source>
</evidence>
<feature type="non-terminal residue" evidence="5">
    <location>
        <position position="34"/>
    </location>
</feature>
<dbReference type="PANTHER" id="PTHR46435">
    <property type="entry name" value="E3 UBIQUITIN-PROTEIN LIGASE HECTD4-RELATED"/>
    <property type="match status" value="1"/>
</dbReference>
<feature type="non-terminal residue" evidence="5">
    <location>
        <position position="1"/>
    </location>
</feature>
<organism evidence="5">
    <name type="scientific">Tetraodon nigroviridis</name>
    <name type="common">Spotted green pufferfish</name>
    <name type="synonym">Chelonodon nigroviridis</name>
    <dbReference type="NCBI Taxonomy" id="99883"/>
    <lineage>
        <taxon>Eukaryota</taxon>
        <taxon>Metazoa</taxon>
        <taxon>Chordata</taxon>
        <taxon>Craniata</taxon>
        <taxon>Vertebrata</taxon>
        <taxon>Euteleostomi</taxon>
        <taxon>Actinopterygii</taxon>
        <taxon>Neopterygii</taxon>
        <taxon>Teleostei</taxon>
        <taxon>Neoteleostei</taxon>
        <taxon>Acanthomorphata</taxon>
        <taxon>Eupercaria</taxon>
        <taxon>Tetraodontiformes</taxon>
        <taxon>Tetradontoidea</taxon>
        <taxon>Tetraodontidae</taxon>
        <taxon>Tetraodon</taxon>
    </lineage>
</organism>
<dbReference type="GO" id="GO:0004842">
    <property type="term" value="F:ubiquitin-protein transferase activity"/>
    <property type="evidence" value="ECO:0007669"/>
    <property type="project" value="InterPro"/>
</dbReference>